<name>A0AAW1QAY3_9CHLO</name>
<protein>
    <submittedName>
        <fullName evidence="2">Uncharacterized protein</fullName>
    </submittedName>
</protein>
<dbReference type="AlphaFoldDB" id="A0AAW1QAY3"/>
<gene>
    <name evidence="2" type="ORF">WJX74_008310</name>
</gene>
<evidence type="ECO:0000256" key="1">
    <source>
        <dbReference type="SAM" id="MobiDB-lite"/>
    </source>
</evidence>
<comment type="caution">
    <text evidence="2">The sequence shown here is derived from an EMBL/GenBank/DDBJ whole genome shotgun (WGS) entry which is preliminary data.</text>
</comment>
<proteinExistence type="predicted"/>
<keyword evidence="3" id="KW-1185">Reference proteome</keyword>
<organism evidence="2 3">
    <name type="scientific">Apatococcus lobatus</name>
    <dbReference type="NCBI Taxonomy" id="904363"/>
    <lineage>
        <taxon>Eukaryota</taxon>
        <taxon>Viridiplantae</taxon>
        <taxon>Chlorophyta</taxon>
        <taxon>core chlorophytes</taxon>
        <taxon>Trebouxiophyceae</taxon>
        <taxon>Chlorellales</taxon>
        <taxon>Chlorellaceae</taxon>
        <taxon>Apatococcus</taxon>
    </lineage>
</organism>
<accession>A0AAW1QAY3</accession>
<evidence type="ECO:0000313" key="3">
    <source>
        <dbReference type="Proteomes" id="UP001438707"/>
    </source>
</evidence>
<evidence type="ECO:0000313" key="2">
    <source>
        <dbReference type="EMBL" id="KAK9817594.1"/>
    </source>
</evidence>
<sequence length="322" mass="34817">MQRRQGRFGTGRNVSSRDLGQLPACSKTARPAAPHIPSRVLVGHRSFEQNVAGEWEGASATFSQQGSPLQLPDSLVPQALREWDMVPYDWQTQVNMRGIEGGIEYTVMRLSPTTGCEADAIAQKEAAVKLSRSTDAASMRIVSNDNGSYTACSPALAAGARAEHCFLTDAHERIRVVQQLSSLEDGWVAKTIEVHHERRAGEPLEHGRMLDLRENVSTFAETPRLDASSVPEDWKVEGGACGFFAGQDAAPVCSSRIPARWPKRDRSKLLGLPLGLWSCVCGNKKQLECEAGILLQDGRIGASVATFESGSLCSATNCHGSS</sequence>
<dbReference type="Proteomes" id="UP001438707">
    <property type="component" value="Unassembled WGS sequence"/>
</dbReference>
<feature type="region of interest" description="Disordered" evidence="1">
    <location>
        <begin position="1"/>
        <end position="31"/>
    </location>
</feature>
<reference evidence="2 3" key="1">
    <citation type="journal article" date="2024" name="Nat. Commun.">
        <title>Phylogenomics reveals the evolutionary origins of lichenization in chlorophyte algae.</title>
        <authorList>
            <person name="Puginier C."/>
            <person name="Libourel C."/>
            <person name="Otte J."/>
            <person name="Skaloud P."/>
            <person name="Haon M."/>
            <person name="Grisel S."/>
            <person name="Petersen M."/>
            <person name="Berrin J.G."/>
            <person name="Delaux P.M."/>
            <person name="Dal Grande F."/>
            <person name="Keller J."/>
        </authorList>
    </citation>
    <scope>NUCLEOTIDE SEQUENCE [LARGE SCALE GENOMIC DNA]</scope>
    <source>
        <strain evidence="2 3">SAG 2145</strain>
    </source>
</reference>
<dbReference type="EMBL" id="JALJOS010000064">
    <property type="protein sequence ID" value="KAK9817594.1"/>
    <property type="molecule type" value="Genomic_DNA"/>
</dbReference>